<dbReference type="eggNOG" id="ENOG503365X">
    <property type="taxonomic scope" value="Bacteria"/>
</dbReference>
<keyword evidence="1" id="KW-0812">Transmembrane</keyword>
<evidence type="ECO:0000313" key="4">
    <source>
        <dbReference type="Proteomes" id="UP000011728"/>
    </source>
</evidence>
<dbReference type="PATRIC" id="fig|931276.5.peg.3957"/>
<protein>
    <recommendedName>
        <fullName evidence="2">Prenylated flavin chaperone LpdD-like domain-containing protein</fullName>
    </recommendedName>
</protein>
<reference evidence="3 4" key="1">
    <citation type="submission" date="2013-02" db="EMBL/GenBank/DDBJ databases">
        <title>Genome sequence of Clostridium saccharoperbutylacetonicum N1-4(HMT).</title>
        <authorList>
            <person name="Poehlein A."/>
            <person name="Daniel R."/>
        </authorList>
    </citation>
    <scope>NUCLEOTIDE SEQUENCE [LARGE SCALE GENOMIC DNA]</scope>
    <source>
        <strain evidence="4">N1-4(HMT)</strain>
    </source>
</reference>
<dbReference type="EMBL" id="CP004121">
    <property type="protein sequence ID" value="AGF57683.1"/>
    <property type="molecule type" value="Genomic_DNA"/>
</dbReference>
<dbReference type="InterPro" id="IPR048844">
    <property type="entry name" value="LpdD_chaperone-like"/>
</dbReference>
<proteinExistence type="predicted"/>
<dbReference type="Proteomes" id="UP000011728">
    <property type="component" value="Chromosome"/>
</dbReference>
<dbReference type="OrthoDB" id="5878625at2"/>
<dbReference type="STRING" id="36745.CLSAP_36990"/>
<gene>
    <name evidence="3" type="ORF">Cspa_c39230</name>
</gene>
<dbReference type="KEGG" id="csr:Cspa_c39230"/>
<organism evidence="3 4">
    <name type="scientific">Clostridium saccharoperbutylacetonicum N1-4(HMT)</name>
    <dbReference type="NCBI Taxonomy" id="931276"/>
    <lineage>
        <taxon>Bacteria</taxon>
        <taxon>Bacillati</taxon>
        <taxon>Bacillota</taxon>
        <taxon>Clostridia</taxon>
        <taxon>Eubacteriales</taxon>
        <taxon>Clostridiaceae</taxon>
        <taxon>Clostridium</taxon>
    </lineage>
</organism>
<feature type="transmembrane region" description="Helical" evidence="1">
    <location>
        <begin position="21"/>
        <end position="40"/>
    </location>
</feature>
<dbReference type="AlphaFoldDB" id="M1MNA6"/>
<name>M1MNA6_9CLOT</name>
<dbReference type="HOGENOM" id="CLU_139132_2_0_9"/>
<dbReference type="RefSeq" id="WP_015393996.1">
    <property type="nucleotide sequence ID" value="NC_020291.1"/>
</dbReference>
<keyword evidence="4" id="KW-1185">Reference proteome</keyword>
<accession>M1MNA6</accession>
<dbReference type="Pfam" id="PF21758">
    <property type="entry name" value="PAC_bac"/>
    <property type="match status" value="1"/>
</dbReference>
<evidence type="ECO:0000259" key="2">
    <source>
        <dbReference type="Pfam" id="PF21758"/>
    </source>
</evidence>
<keyword evidence="1" id="KW-0472">Membrane</keyword>
<evidence type="ECO:0000256" key="1">
    <source>
        <dbReference type="SAM" id="Phobius"/>
    </source>
</evidence>
<keyword evidence="1" id="KW-1133">Transmembrane helix</keyword>
<evidence type="ECO:0000313" key="3">
    <source>
        <dbReference type="EMBL" id="AGF57683.1"/>
    </source>
</evidence>
<feature type="domain" description="Prenylated flavin chaperone LpdD-like" evidence="2">
    <location>
        <begin position="9"/>
        <end position="105"/>
    </location>
</feature>
<sequence length="114" mass="12529">MNKNEILPNISVESHFVGKDVIFIVTGGLAHIGAVATAYFDEQGVTVSCKQLPHHKEGELATQMAEKAASKLQVNVTVIVGIHIDNATYKQIVQLVDIAQREFDKEIIIFAEKN</sequence>